<organism evidence="2 3">
    <name type="scientific">Heyndrickxia ginsengihumi</name>
    <dbReference type="NCBI Taxonomy" id="363870"/>
    <lineage>
        <taxon>Bacteria</taxon>
        <taxon>Bacillati</taxon>
        <taxon>Bacillota</taxon>
        <taxon>Bacilli</taxon>
        <taxon>Bacillales</taxon>
        <taxon>Bacillaceae</taxon>
        <taxon>Heyndrickxia</taxon>
    </lineage>
</organism>
<evidence type="ECO:0000313" key="2">
    <source>
        <dbReference type="EMBL" id="KHD84375.1"/>
    </source>
</evidence>
<evidence type="ECO:0008006" key="4">
    <source>
        <dbReference type="Google" id="ProtNLM"/>
    </source>
</evidence>
<keyword evidence="1" id="KW-1133">Transmembrane helix</keyword>
<dbReference type="RefSeq" id="WP_035355870.1">
    <property type="nucleotide sequence ID" value="NZ_JAMAUG010000034.1"/>
</dbReference>
<comment type="caution">
    <text evidence="2">The sequence shown here is derived from an EMBL/GenBank/DDBJ whole genome shotgun (WGS) entry which is preliminary data.</text>
</comment>
<dbReference type="AlphaFoldDB" id="A0A0A6V8J8"/>
<dbReference type="OrthoDB" id="2939314at2"/>
<dbReference type="Proteomes" id="UP000030588">
    <property type="component" value="Unassembled WGS sequence"/>
</dbReference>
<keyword evidence="1" id="KW-0472">Membrane</keyword>
<protein>
    <recommendedName>
        <fullName evidence="4">Polysaccharide chain length determinant N-terminal domain-containing protein</fullName>
    </recommendedName>
</protein>
<feature type="transmembrane region" description="Helical" evidence="1">
    <location>
        <begin position="14"/>
        <end position="32"/>
    </location>
</feature>
<evidence type="ECO:0000313" key="3">
    <source>
        <dbReference type="Proteomes" id="UP000030588"/>
    </source>
</evidence>
<accession>A0A0A6V8J8</accession>
<gene>
    <name evidence="2" type="ORF">NG54_15830</name>
</gene>
<name>A0A0A6V8J8_9BACI</name>
<sequence>MDVIRRLAERIKKYIVIVIAIPVLLGIIGWLLPVGKEISAYTAESMISLGDYGNADMNEPSQVITLLSNPAFYEKYTPTLWEKYQEELLKNFHVALEKDKIVQLSMTGTSQADTVKAVNDITNAFLKLDDHYYKQKESIILNSIQTLKDEKVSDDTKVSQQKFIYKLETEKLAIKPATLLQSANDEANTSAGNTTFSSKDRAVLGVLLGITVVFFALVFPEFVRRS</sequence>
<reference evidence="2 3" key="1">
    <citation type="submission" date="2014-10" db="EMBL/GenBank/DDBJ databases">
        <title>Draft genome of phytase producing Bacillus ginsengihumi strain M2.11.</title>
        <authorList>
            <person name="Toymentseva A."/>
            <person name="Boulygina E.A."/>
            <person name="Kazakov S.V."/>
            <person name="Kayumov I."/>
            <person name="Suleimanova A.D."/>
            <person name="Mardanova A.M."/>
            <person name="Maria S.N."/>
            <person name="Sergey M.Y."/>
            <person name="Sharipova M.R."/>
        </authorList>
    </citation>
    <scope>NUCLEOTIDE SEQUENCE [LARGE SCALE GENOMIC DNA]</scope>
    <source>
        <strain evidence="2 3">M2.11</strain>
    </source>
</reference>
<dbReference type="STRING" id="363870.NG54_15830"/>
<keyword evidence="1" id="KW-0812">Transmembrane</keyword>
<evidence type="ECO:0000256" key="1">
    <source>
        <dbReference type="SAM" id="Phobius"/>
    </source>
</evidence>
<dbReference type="EMBL" id="JRUN01000064">
    <property type="protein sequence ID" value="KHD84375.1"/>
    <property type="molecule type" value="Genomic_DNA"/>
</dbReference>
<feature type="transmembrane region" description="Helical" evidence="1">
    <location>
        <begin position="202"/>
        <end position="223"/>
    </location>
</feature>
<proteinExistence type="predicted"/>